<dbReference type="KEGG" id="aev:EI546_00665"/>
<evidence type="ECO:0000313" key="1">
    <source>
        <dbReference type="EMBL" id="QAA80337.1"/>
    </source>
</evidence>
<organism evidence="1 2">
    <name type="scientific">Aequorivita ciconiae</name>
    <dbReference type="NCBI Taxonomy" id="2494375"/>
    <lineage>
        <taxon>Bacteria</taxon>
        <taxon>Pseudomonadati</taxon>
        <taxon>Bacteroidota</taxon>
        <taxon>Flavobacteriia</taxon>
        <taxon>Flavobacteriales</taxon>
        <taxon>Flavobacteriaceae</taxon>
        <taxon>Aequorivita</taxon>
    </lineage>
</organism>
<reference evidence="1 2" key="1">
    <citation type="submission" date="2019-01" db="EMBL/GenBank/DDBJ databases">
        <title>Complete genome sequencing of Aequorivita sp. H23M31.</title>
        <authorList>
            <person name="Bae J.-W."/>
        </authorList>
    </citation>
    <scope>NUCLEOTIDE SEQUENCE [LARGE SCALE GENOMIC DNA]</scope>
    <source>
        <strain evidence="1 2">H23M31</strain>
    </source>
</reference>
<protein>
    <submittedName>
        <fullName evidence="1">Uncharacterized protein</fullName>
    </submittedName>
</protein>
<dbReference type="RefSeq" id="WP_128248738.1">
    <property type="nucleotide sequence ID" value="NZ_CP034951.1"/>
</dbReference>
<dbReference type="AlphaFoldDB" id="A0A451FSF2"/>
<evidence type="ECO:0000313" key="2">
    <source>
        <dbReference type="Proteomes" id="UP000285517"/>
    </source>
</evidence>
<dbReference type="OrthoDB" id="5456548at2"/>
<keyword evidence="2" id="KW-1185">Reference proteome</keyword>
<dbReference type="EMBL" id="CP034951">
    <property type="protein sequence ID" value="QAA80337.1"/>
    <property type="molecule type" value="Genomic_DNA"/>
</dbReference>
<sequence>MLEIEYIVEDAGWAGCRINNGETVTECDVSYLHDTLLELAQSALKIQNRNDASVVFMSEPGEHKLILNRINETDIDFELRWYSDWASWGMYDENDFEIMQSGKTTVAKYINQIRNLMLKIMDEIGTELYKEKWVSHEFPIAEFNQLK</sequence>
<name>A0A451FSF2_9FLAO</name>
<gene>
    <name evidence="1" type="ORF">EI546_00665</name>
</gene>
<dbReference type="Proteomes" id="UP000285517">
    <property type="component" value="Chromosome"/>
</dbReference>
<proteinExistence type="predicted"/>
<accession>A0A451FSF2</accession>